<dbReference type="Pfam" id="PF00005">
    <property type="entry name" value="ABC_tran"/>
    <property type="match status" value="2"/>
</dbReference>
<dbReference type="InterPro" id="IPR027417">
    <property type="entry name" value="P-loop_NTPase"/>
</dbReference>
<evidence type="ECO:0000313" key="10">
    <source>
        <dbReference type="Proteomes" id="UP001549122"/>
    </source>
</evidence>
<dbReference type="InterPro" id="IPR017871">
    <property type="entry name" value="ABC_transporter-like_CS"/>
</dbReference>
<keyword evidence="4" id="KW-1003">Cell membrane</keyword>
<evidence type="ECO:0000256" key="4">
    <source>
        <dbReference type="ARBA" id="ARBA00022475"/>
    </source>
</evidence>
<dbReference type="SUPFAM" id="SSF52540">
    <property type="entry name" value="P-loop containing nucleoside triphosphate hydrolases"/>
    <property type="match status" value="2"/>
</dbReference>
<reference evidence="9 10" key="1">
    <citation type="submission" date="2024-06" db="EMBL/GenBank/DDBJ databases">
        <title>Genomic Encyclopedia of Type Strains, Phase IV (KMG-IV): sequencing the most valuable type-strain genomes for metagenomic binning, comparative biology and taxonomic classification.</title>
        <authorList>
            <person name="Goeker M."/>
        </authorList>
    </citation>
    <scope>NUCLEOTIDE SEQUENCE [LARGE SCALE GENOMIC DNA]</scope>
    <source>
        <strain evidence="9 10">DSM 28303</strain>
    </source>
</reference>
<dbReference type="RefSeq" id="WP_354364505.1">
    <property type="nucleotide sequence ID" value="NZ_JBEPLO010000006.1"/>
</dbReference>
<feature type="domain" description="ABC transporter" evidence="8">
    <location>
        <begin position="352"/>
        <end position="606"/>
    </location>
</feature>
<comment type="similarity">
    <text evidence="2">Belongs to the ABC transporter superfamily.</text>
</comment>
<proteinExistence type="inferred from homology"/>
<dbReference type="Gene3D" id="3.40.50.300">
    <property type="entry name" value="P-loop containing nucleotide triphosphate hydrolases"/>
    <property type="match status" value="2"/>
</dbReference>
<dbReference type="InterPro" id="IPR013563">
    <property type="entry name" value="Oligopep_ABC_C"/>
</dbReference>
<protein>
    <submittedName>
        <fullName evidence="9">Peptide/nickel transport system ATP-binding protein</fullName>
    </submittedName>
</protein>
<evidence type="ECO:0000259" key="8">
    <source>
        <dbReference type="PROSITE" id="PS50893"/>
    </source>
</evidence>
<gene>
    <name evidence="9" type="ORF">ABID29_000758</name>
</gene>
<evidence type="ECO:0000313" key="9">
    <source>
        <dbReference type="EMBL" id="MET3557648.1"/>
    </source>
</evidence>
<dbReference type="NCBIfam" id="TIGR01727">
    <property type="entry name" value="oligo_HPY"/>
    <property type="match status" value="1"/>
</dbReference>
<comment type="caution">
    <text evidence="9">The sequence shown here is derived from an EMBL/GenBank/DDBJ whole genome shotgun (WGS) entry which is preliminary data.</text>
</comment>
<keyword evidence="6 9" id="KW-0067">ATP-binding</keyword>
<evidence type="ECO:0000256" key="7">
    <source>
        <dbReference type="ARBA" id="ARBA00023136"/>
    </source>
</evidence>
<dbReference type="Proteomes" id="UP001549122">
    <property type="component" value="Unassembled WGS sequence"/>
</dbReference>
<keyword evidence="5" id="KW-0547">Nucleotide-binding</keyword>
<dbReference type="InterPro" id="IPR003593">
    <property type="entry name" value="AAA+_ATPase"/>
</dbReference>
<dbReference type="CDD" id="cd03257">
    <property type="entry name" value="ABC_NikE_OppD_transporters"/>
    <property type="match status" value="2"/>
</dbReference>
<evidence type="ECO:0000256" key="2">
    <source>
        <dbReference type="ARBA" id="ARBA00005417"/>
    </source>
</evidence>
<dbReference type="Pfam" id="PF08352">
    <property type="entry name" value="oligo_HPY"/>
    <property type="match status" value="2"/>
</dbReference>
<dbReference type="InterPro" id="IPR050388">
    <property type="entry name" value="ABC_Ni/Peptide_Import"/>
</dbReference>
<dbReference type="GO" id="GO:0005524">
    <property type="term" value="F:ATP binding"/>
    <property type="evidence" value="ECO:0007669"/>
    <property type="project" value="UniProtKB-KW"/>
</dbReference>
<organism evidence="9 10">
    <name type="scientific">Streptococcus rupicaprae</name>
    <dbReference type="NCBI Taxonomy" id="759619"/>
    <lineage>
        <taxon>Bacteria</taxon>
        <taxon>Bacillati</taxon>
        <taxon>Bacillota</taxon>
        <taxon>Bacilli</taxon>
        <taxon>Lactobacillales</taxon>
        <taxon>Streptococcaceae</taxon>
        <taxon>Streptococcus</taxon>
    </lineage>
</organism>
<dbReference type="PROSITE" id="PS00211">
    <property type="entry name" value="ABC_TRANSPORTER_1"/>
    <property type="match status" value="2"/>
</dbReference>
<evidence type="ECO:0000256" key="1">
    <source>
        <dbReference type="ARBA" id="ARBA00004202"/>
    </source>
</evidence>
<comment type="subcellular location">
    <subcellularLocation>
        <location evidence="1">Cell membrane</location>
        <topology evidence="1">Peripheral membrane protein</topology>
    </subcellularLocation>
</comment>
<dbReference type="PROSITE" id="PS50893">
    <property type="entry name" value="ABC_TRANSPORTER_2"/>
    <property type="match status" value="2"/>
</dbReference>
<dbReference type="NCBIfam" id="NF008453">
    <property type="entry name" value="PRK11308.1"/>
    <property type="match status" value="2"/>
</dbReference>
<keyword evidence="7" id="KW-0472">Membrane</keyword>
<evidence type="ECO:0000256" key="5">
    <source>
        <dbReference type="ARBA" id="ARBA00022741"/>
    </source>
</evidence>
<accession>A0ABV2FGF7</accession>
<dbReference type="PANTHER" id="PTHR43297:SF2">
    <property type="entry name" value="DIPEPTIDE TRANSPORT ATP-BINDING PROTEIN DPPD"/>
    <property type="match status" value="1"/>
</dbReference>
<dbReference type="EMBL" id="JBEPLO010000006">
    <property type="protein sequence ID" value="MET3557648.1"/>
    <property type="molecule type" value="Genomic_DNA"/>
</dbReference>
<feature type="domain" description="ABC transporter" evidence="8">
    <location>
        <begin position="6"/>
        <end position="264"/>
    </location>
</feature>
<keyword evidence="10" id="KW-1185">Reference proteome</keyword>
<evidence type="ECO:0000256" key="3">
    <source>
        <dbReference type="ARBA" id="ARBA00022448"/>
    </source>
</evidence>
<dbReference type="PANTHER" id="PTHR43297">
    <property type="entry name" value="OLIGOPEPTIDE TRANSPORT ATP-BINDING PROTEIN APPD"/>
    <property type="match status" value="1"/>
</dbReference>
<dbReference type="SMART" id="SM00382">
    <property type="entry name" value="AAA"/>
    <property type="match status" value="2"/>
</dbReference>
<dbReference type="NCBIfam" id="NF007739">
    <property type="entry name" value="PRK10419.1"/>
    <property type="match status" value="2"/>
</dbReference>
<evidence type="ECO:0000256" key="6">
    <source>
        <dbReference type="ARBA" id="ARBA00022840"/>
    </source>
</evidence>
<sequence length="659" mass="74852">MVNNIIELDQVRTVIKNPKKKTEFSVLKDISYNIQKGRVLGIVGESGCGKSMLANTIINLLPKNGEIKEGSIKLYTDDTVTELQKLEQYGKKFRSLRADKIAMIFQDPLTALNPVYSIGSQITEALTEHYKVSKADARAKAVDLMNRLGIPQADKRFDDYPHQFSGGQRQRIVIAIAMICDPEVLIADEPTTALDVTIQAQILDLLSDLKRERETSIILITHDLGVVAQMADDVIVMYAGEIVEYAPVEAIFSNPKHPYTRSLMKSIPDGDLDKRLYVIQGMVPPIATLPEKGCRFANRIPWIAEDAHETDPQLHQISDSHFVRCTCYQNFDFQDFDDRLDLPEKTFGETVLSVEHVNKVYKPKRRLFKADSIGVKALDDVTFELKKGMTIGIVGESGCGKSTLAKSLMKLHDITSGEIKVEHHGEFRNIFDLKGEDDLHFRKKIQMVFQDPYSSFNPSKIIYDSIDEALTVHKMGNKSERLEVMKHALSLVNLPEEYLYRYPHEFSGGQRQRLAIARALCLSPEILILDEPVSALDLSVQAQVLNYLIEIQRAKNLSYLFISHDLGVVKYLCDFIYVIHKGRFVEIGTREDIFNNPQHIYTKRLLAAIPEINVADREALKARRETAEVEYQNRYSEFYDGDGRVKDLVQISETHWVAK</sequence>
<keyword evidence="3" id="KW-0813">Transport</keyword>
<name>A0ABV2FGF7_9STRE</name>
<dbReference type="InterPro" id="IPR003439">
    <property type="entry name" value="ABC_transporter-like_ATP-bd"/>
</dbReference>